<dbReference type="VEuPathDB" id="FungiDB:PGUG_00983"/>
<dbReference type="InParanoid" id="A5DCH8"/>
<dbReference type="RefSeq" id="XP_001487605.2">
    <property type="nucleotide sequence ID" value="XM_001487555.1"/>
</dbReference>
<gene>
    <name evidence="1" type="ORF">PGUG_00983</name>
</gene>
<dbReference type="Proteomes" id="UP000001997">
    <property type="component" value="Unassembled WGS sequence"/>
</dbReference>
<name>A5DCH8_PICGU</name>
<dbReference type="FunCoup" id="A5DCH8">
    <property type="interactions" value="22"/>
</dbReference>
<dbReference type="PANTHER" id="PTHR28048:SF1">
    <property type="entry name" value="ACR195WP"/>
    <property type="match status" value="1"/>
</dbReference>
<evidence type="ECO:0000313" key="1">
    <source>
        <dbReference type="EMBL" id="EDK36884.2"/>
    </source>
</evidence>
<accession>A5DCH8</accession>
<dbReference type="OrthoDB" id="4083608at2759"/>
<dbReference type="KEGG" id="pgu:PGUG_00983"/>
<evidence type="ECO:0008006" key="3">
    <source>
        <dbReference type="Google" id="ProtNLM"/>
    </source>
</evidence>
<dbReference type="PANTHER" id="PTHR28048">
    <property type="entry name" value="ACR195WP"/>
    <property type="match status" value="1"/>
</dbReference>
<dbReference type="EMBL" id="CH408155">
    <property type="protein sequence ID" value="EDK36884.2"/>
    <property type="molecule type" value="Genomic_DNA"/>
</dbReference>
<proteinExistence type="predicted"/>
<sequence>METMKKSDRNTRSCRTKARVAGLRRCVQYYRSRPMQYRKTFSCSESYFVRFMMSNIADIFNPPASRPVVTDNCAPCTAVQALMCFGGGWYMSSGFPLQDKNGIIDVRKHPVWWQKSVRGVGVLLVGLGAYRVGELAQMAWHRYKTK</sequence>
<evidence type="ECO:0000313" key="2">
    <source>
        <dbReference type="Proteomes" id="UP000001997"/>
    </source>
</evidence>
<keyword evidence="2" id="KW-1185">Reference proteome</keyword>
<dbReference type="AlphaFoldDB" id="A5DCH8"/>
<organism evidence="1 2">
    <name type="scientific">Meyerozyma guilliermondii (strain ATCC 6260 / CBS 566 / DSM 6381 / JCM 1539 / NBRC 10279 / NRRL Y-324)</name>
    <name type="common">Yeast</name>
    <name type="synonym">Candida guilliermondii</name>
    <dbReference type="NCBI Taxonomy" id="294746"/>
    <lineage>
        <taxon>Eukaryota</taxon>
        <taxon>Fungi</taxon>
        <taxon>Dikarya</taxon>
        <taxon>Ascomycota</taxon>
        <taxon>Saccharomycotina</taxon>
        <taxon>Pichiomycetes</taxon>
        <taxon>Debaryomycetaceae</taxon>
        <taxon>Meyerozyma</taxon>
    </lineage>
</organism>
<dbReference type="eggNOG" id="ENOG502S2HK">
    <property type="taxonomic scope" value="Eukaryota"/>
</dbReference>
<protein>
    <recommendedName>
        <fullName evidence="3">DUF4536 domain-containing protein</fullName>
    </recommendedName>
</protein>
<dbReference type="GeneID" id="5129257"/>
<reference evidence="1 2" key="1">
    <citation type="journal article" date="2009" name="Nature">
        <title>Evolution of pathogenicity and sexual reproduction in eight Candida genomes.</title>
        <authorList>
            <person name="Butler G."/>
            <person name="Rasmussen M.D."/>
            <person name="Lin M.F."/>
            <person name="Santos M.A."/>
            <person name="Sakthikumar S."/>
            <person name="Munro C.A."/>
            <person name="Rheinbay E."/>
            <person name="Grabherr M."/>
            <person name="Forche A."/>
            <person name="Reedy J.L."/>
            <person name="Agrafioti I."/>
            <person name="Arnaud M.B."/>
            <person name="Bates S."/>
            <person name="Brown A.J."/>
            <person name="Brunke S."/>
            <person name="Costanzo M.C."/>
            <person name="Fitzpatrick D.A."/>
            <person name="de Groot P.W."/>
            <person name="Harris D."/>
            <person name="Hoyer L.L."/>
            <person name="Hube B."/>
            <person name="Klis F.M."/>
            <person name="Kodira C."/>
            <person name="Lennard N."/>
            <person name="Logue M.E."/>
            <person name="Martin R."/>
            <person name="Neiman A.M."/>
            <person name="Nikolaou E."/>
            <person name="Quail M.A."/>
            <person name="Quinn J."/>
            <person name="Santos M.C."/>
            <person name="Schmitzberger F.F."/>
            <person name="Sherlock G."/>
            <person name="Shah P."/>
            <person name="Silverstein K.A."/>
            <person name="Skrzypek M.S."/>
            <person name="Soll D."/>
            <person name="Staggs R."/>
            <person name="Stansfield I."/>
            <person name="Stumpf M.P."/>
            <person name="Sudbery P.E."/>
            <person name="Srikantha T."/>
            <person name="Zeng Q."/>
            <person name="Berman J."/>
            <person name="Berriman M."/>
            <person name="Heitman J."/>
            <person name="Gow N.A."/>
            <person name="Lorenz M.C."/>
            <person name="Birren B.W."/>
            <person name="Kellis M."/>
            <person name="Cuomo C.A."/>
        </authorList>
    </citation>
    <scope>NUCLEOTIDE SEQUENCE [LARGE SCALE GENOMIC DNA]</scope>
    <source>
        <strain evidence="2">ATCC 6260 / CBS 566 / DSM 6381 / JCM 1539 / NBRC 10279 / NRRL Y-324</strain>
    </source>
</reference>
<dbReference type="InterPro" id="IPR053092">
    <property type="entry name" value="Mitochondrial_unc_protein"/>
</dbReference>
<dbReference type="HOGENOM" id="CLU_148825_0_0_1"/>